<dbReference type="Gene3D" id="3.40.190.10">
    <property type="entry name" value="Periplasmic binding protein-like II"/>
    <property type="match status" value="1"/>
</dbReference>
<evidence type="ECO:0000256" key="1">
    <source>
        <dbReference type="ARBA" id="ARBA00009437"/>
    </source>
</evidence>
<comment type="similarity">
    <text evidence="1">Belongs to the LysR transcriptional regulatory family.</text>
</comment>
<sequence>FAAQIGPMMLAGITKLAPTGVMLMFAILYFALMIDSGLFDPAVRKILTQIEMSTHFLRSYGGETEVLRVSTPSTFGARWLVPRLKGWRLRHPHIHLDLINEQESDDLIKGRCDVSFYFGQAAIPGA</sequence>
<dbReference type="HOGENOM" id="CLU_1986334_0_0_6"/>
<keyword evidence="2" id="KW-0472">Membrane</keyword>
<accession>F3CF42</accession>
<dbReference type="GO" id="GO:0043565">
    <property type="term" value="F:sequence-specific DNA binding"/>
    <property type="evidence" value="ECO:0007669"/>
    <property type="project" value="TreeGrafter"/>
</dbReference>
<dbReference type="PANTHER" id="PTHR30537:SF26">
    <property type="entry name" value="GLYCINE CLEAVAGE SYSTEM TRANSCRIPTIONAL ACTIVATOR"/>
    <property type="match status" value="1"/>
</dbReference>
<dbReference type="Proteomes" id="UP000005466">
    <property type="component" value="Unassembled WGS sequence"/>
</dbReference>
<dbReference type="EMBL" id="ADWY01002146">
    <property type="protein sequence ID" value="EGH17884.1"/>
    <property type="molecule type" value="Genomic_DNA"/>
</dbReference>
<dbReference type="Pfam" id="PF03466">
    <property type="entry name" value="LysR_substrate"/>
    <property type="match status" value="1"/>
</dbReference>
<dbReference type="AlphaFoldDB" id="F3CF42"/>
<proteinExistence type="inferred from homology"/>
<feature type="domain" description="LysR substrate-binding" evidence="3">
    <location>
        <begin position="61"/>
        <end position="123"/>
    </location>
</feature>
<dbReference type="PANTHER" id="PTHR30537">
    <property type="entry name" value="HTH-TYPE TRANSCRIPTIONAL REGULATOR"/>
    <property type="match status" value="1"/>
</dbReference>
<evidence type="ECO:0000259" key="3">
    <source>
        <dbReference type="Pfam" id="PF03466"/>
    </source>
</evidence>
<organism evidence="4 5">
    <name type="scientific">Pseudomonas savastanoi pv. glycinea str. race 4</name>
    <dbReference type="NCBI Taxonomy" id="875330"/>
    <lineage>
        <taxon>Bacteria</taxon>
        <taxon>Pseudomonadati</taxon>
        <taxon>Pseudomonadota</taxon>
        <taxon>Gammaproteobacteria</taxon>
        <taxon>Pseudomonadales</taxon>
        <taxon>Pseudomonadaceae</taxon>
        <taxon>Pseudomonas</taxon>
    </lineage>
</organism>
<gene>
    <name evidence="4" type="ORF">Pgy4_33556</name>
</gene>
<reference evidence="4 5" key="1">
    <citation type="journal article" date="2011" name="PLoS Pathog.">
        <title>Dynamic evolution of pathogenicity revealed by sequencing and comparative genomics of 19 Pseudomonas syringae isolates.</title>
        <authorList>
            <person name="Baltrus D.A."/>
            <person name="Nishimura M.T."/>
            <person name="Romanchuk A."/>
            <person name="Chang J.H."/>
            <person name="Mukhtar M.S."/>
            <person name="Cherkis K."/>
            <person name="Roach J."/>
            <person name="Grant S.R."/>
            <person name="Jones C.D."/>
            <person name="Dangl J.L."/>
        </authorList>
    </citation>
    <scope>NUCLEOTIDE SEQUENCE [LARGE SCALE GENOMIC DNA]</scope>
    <source>
        <strain evidence="5">race 4</strain>
    </source>
</reference>
<protein>
    <submittedName>
        <fullName evidence="4">LysR family transcriptional regulator</fullName>
    </submittedName>
</protein>
<feature type="transmembrane region" description="Helical" evidence="2">
    <location>
        <begin position="20"/>
        <end position="39"/>
    </location>
</feature>
<name>F3CF42_PSESG</name>
<dbReference type="InterPro" id="IPR058163">
    <property type="entry name" value="LysR-type_TF_proteobact-type"/>
</dbReference>
<evidence type="ECO:0000256" key="2">
    <source>
        <dbReference type="SAM" id="Phobius"/>
    </source>
</evidence>
<evidence type="ECO:0000313" key="5">
    <source>
        <dbReference type="Proteomes" id="UP000005466"/>
    </source>
</evidence>
<dbReference type="InterPro" id="IPR005119">
    <property type="entry name" value="LysR_subst-bd"/>
</dbReference>
<keyword evidence="2" id="KW-1133">Transmembrane helix</keyword>
<feature type="non-terminal residue" evidence="4">
    <location>
        <position position="1"/>
    </location>
</feature>
<dbReference type="GO" id="GO:0003700">
    <property type="term" value="F:DNA-binding transcription factor activity"/>
    <property type="evidence" value="ECO:0007669"/>
    <property type="project" value="TreeGrafter"/>
</dbReference>
<keyword evidence="2" id="KW-0812">Transmembrane</keyword>
<dbReference type="SUPFAM" id="SSF53850">
    <property type="entry name" value="Periplasmic binding protein-like II"/>
    <property type="match status" value="1"/>
</dbReference>
<comment type="caution">
    <text evidence="4">The sequence shown here is derived from an EMBL/GenBank/DDBJ whole genome shotgun (WGS) entry which is preliminary data.</text>
</comment>
<feature type="non-terminal residue" evidence="4">
    <location>
        <position position="126"/>
    </location>
</feature>
<evidence type="ECO:0000313" key="4">
    <source>
        <dbReference type="EMBL" id="EGH17884.1"/>
    </source>
</evidence>
<dbReference type="GO" id="GO:0006351">
    <property type="term" value="P:DNA-templated transcription"/>
    <property type="evidence" value="ECO:0007669"/>
    <property type="project" value="TreeGrafter"/>
</dbReference>